<evidence type="ECO:0000313" key="4">
    <source>
        <dbReference type="RefSeq" id="XP_026283326.1"/>
    </source>
</evidence>
<protein>
    <submittedName>
        <fullName evidence="4">Uncharacterized protein LOC113209830</fullName>
    </submittedName>
</protein>
<feature type="chain" id="PRO_5027020789" evidence="2">
    <location>
        <begin position="29"/>
        <end position="211"/>
    </location>
</feature>
<proteinExistence type="predicted"/>
<keyword evidence="2" id="KW-0732">Signal</keyword>
<evidence type="ECO:0000256" key="2">
    <source>
        <dbReference type="SAM" id="SignalP"/>
    </source>
</evidence>
<name>A0A6J1SY17_FRAOC</name>
<evidence type="ECO:0000256" key="1">
    <source>
        <dbReference type="SAM" id="MobiDB-lite"/>
    </source>
</evidence>
<accession>A0A6J1SY17</accession>
<dbReference type="KEGG" id="foc:113209830"/>
<organism evidence="3 4">
    <name type="scientific">Frankliniella occidentalis</name>
    <name type="common">Western flower thrips</name>
    <name type="synonym">Euthrips occidentalis</name>
    <dbReference type="NCBI Taxonomy" id="133901"/>
    <lineage>
        <taxon>Eukaryota</taxon>
        <taxon>Metazoa</taxon>
        <taxon>Ecdysozoa</taxon>
        <taxon>Arthropoda</taxon>
        <taxon>Hexapoda</taxon>
        <taxon>Insecta</taxon>
        <taxon>Pterygota</taxon>
        <taxon>Neoptera</taxon>
        <taxon>Paraneoptera</taxon>
        <taxon>Thysanoptera</taxon>
        <taxon>Terebrantia</taxon>
        <taxon>Thripoidea</taxon>
        <taxon>Thripidae</taxon>
        <taxon>Frankliniella</taxon>
    </lineage>
</organism>
<dbReference type="AlphaFoldDB" id="A0A6J1SY17"/>
<keyword evidence="3" id="KW-1185">Reference proteome</keyword>
<dbReference type="RefSeq" id="XP_026283326.1">
    <property type="nucleotide sequence ID" value="XM_026427541.2"/>
</dbReference>
<gene>
    <name evidence="4" type="primary">LOC113209830</name>
</gene>
<sequence length="211" mass="23013">MLLSLDALRALSLLVLLGHAALLPGVSTRRTGQSAAEINAANDAAQHEAVLRPIREDWRAFLRCSDNNRCDYRTGLCPQPDDKCVEMARHQCRCGCLGYPGVTMNSEVWDECWEACEHKIDRACEGTTLCHWDDWDCMHLCPARCRCECAQKDRNRTTSAPAATGSGDSGTSPPEALRLSAGSSRAALSTTVTLAALTTVTRLFSTRGRSL</sequence>
<dbReference type="Proteomes" id="UP000504606">
    <property type="component" value="Unplaced"/>
</dbReference>
<feature type="signal peptide" evidence="2">
    <location>
        <begin position="1"/>
        <end position="28"/>
    </location>
</feature>
<evidence type="ECO:0000313" key="3">
    <source>
        <dbReference type="Proteomes" id="UP000504606"/>
    </source>
</evidence>
<dbReference type="GeneID" id="113209830"/>
<reference evidence="4" key="1">
    <citation type="submission" date="2025-08" db="UniProtKB">
        <authorList>
            <consortium name="RefSeq"/>
        </authorList>
    </citation>
    <scope>IDENTIFICATION</scope>
    <source>
        <tissue evidence="4">Whole organism</tissue>
    </source>
</reference>
<feature type="region of interest" description="Disordered" evidence="1">
    <location>
        <begin position="157"/>
        <end position="180"/>
    </location>
</feature>